<dbReference type="PROSITE" id="PS51318">
    <property type="entry name" value="TAT"/>
    <property type="match status" value="1"/>
</dbReference>
<evidence type="ECO:0000313" key="9">
    <source>
        <dbReference type="Proteomes" id="UP000305095"/>
    </source>
</evidence>
<keyword evidence="3" id="KW-0479">Metal-binding</keyword>
<dbReference type="CDD" id="cd16142">
    <property type="entry name" value="ARS_like"/>
    <property type="match status" value="1"/>
</dbReference>
<dbReference type="AlphaFoldDB" id="A0A4U6S5B2"/>
<proteinExistence type="inferred from homology"/>
<dbReference type="PANTHER" id="PTHR42693">
    <property type="entry name" value="ARYLSULFATASE FAMILY MEMBER"/>
    <property type="match status" value="1"/>
</dbReference>
<accession>A0A4U6S5B2</accession>
<comment type="caution">
    <text evidence="8">The sequence shown here is derived from an EMBL/GenBank/DDBJ whole genome shotgun (WGS) entry which is preliminary data.</text>
</comment>
<evidence type="ECO:0000313" key="8">
    <source>
        <dbReference type="EMBL" id="TKV82238.1"/>
    </source>
</evidence>
<dbReference type="SUPFAM" id="SSF53649">
    <property type="entry name" value="Alkaline phosphatase-like"/>
    <property type="match status" value="1"/>
</dbReference>
<keyword evidence="6" id="KW-0106">Calcium</keyword>
<evidence type="ECO:0000256" key="6">
    <source>
        <dbReference type="ARBA" id="ARBA00022837"/>
    </source>
</evidence>
<dbReference type="Proteomes" id="UP000305095">
    <property type="component" value="Unassembled WGS sequence"/>
</dbReference>
<dbReference type="InterPro" id="IPR000917">
    <property type="entry name" value="Sulfatase_N"/>
</dbReference>
<dbReference type="RefSeq" id="WP_137477506.1">
    <property type="nucleotide sequence ID" value="NZ_SZZP01000004.1"/>
</dbReference>
<dbReference type="GO" id="GO:0004065">
    <property type="term" value="F:arylsulfatase activity"/>
    <property type="evidence" value="ECO:0007669"/>
    <property type="project" value="TreeGrafter"/>
</dbReference>
<gene>
    <name evidence="8" type="ORF">FDV58_06990</name>
</gene>
<sequence>MKTDERDLSRRDVLAATTAIATVAGLGTDTALQSAQAQQPRLAPSGPPNIVYFLVDNLGYGELGCYGGGILRGADTKRIDAFASEGMKLLNFAPEAQCTPSRSALMTGRYAVRSGNHTVALPGDDGGLVAWERTMGDVLSQKGYATACFGKWHVGAAAGRWPTDHGFDEWYGPPRTWDESYWPEDPWYDPQRDGVTSMLESRKGETPRPVKQLNLDVRREVDAEFLTRAKSFMKRSVDAKKPFFLYFNHSLMHMPTIPRAEFKGKSGQGEWADCLLELDSDFGAVLDTLKDLGVGDNTIVVFSGDNGPEELELWRGQSGFFDGSYFTGMEGSLRTPCLIRYPGRVPPGTQSNDIVHITDMYTTLLRWAGADVPNDRVIDGADQREFLEGRSKDSAREGFPYWMGDTLYGVKWRNFKMIMYLQRTSTEPSQKLASPHIVNLTVDPKERKAIDLPYMHSWTAVHFGKILKDYAASVKREPPIPAGAPLDHVPTRRT</sequence>
<reference evidence="8 9" key="1">
    <citation type="submission" date="2019-05" db="EMBL/GenBank/DDBJ databases">
        <title>Draft Genome of Bradyrhizobium elkanii strain SEMIA 938, Used in Commercial Inoculants for Lupinus spp. in Brazil.</title>
        <authorList>
            <person name="Hungria M."/>
            <person name="Delamuta J.R.M."/>
            <person name="Ribeiro R.A."/>
            <person name="Nogueira M.A."/>
        </authorList>
    </citation>
    <scope>NUCLEOTIDE SEQUENCE [LARGE SCALE GENOMIC DNA]</scope>
    <source>
        <strain evidence="8 9">Semia 938</strain>
    </source>
</reference>
<dbReference type="GO" id="GO:0046872">
    <property type="term" value="F:metal ion binding"/>
    <property type="evidence" value="ECO:0007669"/>
    <property type="project" value="UniProtKB-KW"/>
</dbReference>
<evidence type="ECO:0000259" key="7">
    <source>
        <dbReference type="Pfam" id="PF00884"/>
    </source>
</evidence>
<name>A0A4U6S5B2_BRAEL</name>
<dbReference type="InterPro" id="IPR050738">
    <property type="entry name" value="Sulfatase"/>
</dbReference>
<evidence type="ECO:0000256" key="3">
    <source>
        <dbReference type="ARBA" id="ARBA00022723"/>
    </source>
</evidence>
<evidence type="ECO:0000256" key="5">
    <source>
        <dbReference type="ARBA" id="ARBA00022801"/>
    </source>
</evidence>
<comment type="cofactor">
    <cofactor evidence="1">
        <name>Ca(2+)</name>
        <dbReference type="ChEBI" id="CHEBI:29108"/>
    </cofactor>
</comment>
<dbReference type="InterPro" id="IPR006311">
    <property type="entry name" value="TAT_signal"/>
</dbReference>
<dbReference type="PANTHER" id="PTHR42693:SF42">
    <property type="entry name" value="ARYLSULFATASE G"/>
    <property type="match status" value="1"/>
</dbReference>
<keyword evidence="4" id="KW-0732">Signal</keyword>
<evidence type="ECO:0000256" key="1">
    <source>
        <dbReference type="ARBA" id="ARBA00001913"/>
    </source>
</evidence>
<evidence type="ECO:0000256" key="4">
    <source>
        <dbReference type="ARBA" id="ARBA00022729"/>
    </source>
</evidence>
<feature type="domain" description="Sulfatase N-terminal" evidence="7">
    <location>
        <begin position="48"/>
        <end position="370"/>
    </location>
</feature>
<evidence type="ECO:0000256" key="2">
    <source>
        <dbReference type="ARBA" id="ARBA00008779"/>
    </source>
</evidence>
<comment type="similarity">
    <text evidence="2">Belongs to the sulfatase family.</text>
</comment>
<dbReference type="Gene3D" id="3.40.720.10">
    <property type="entry name" value="Alkaline Phosphatase, subunit A"/>
    <property type="match status" value="1"/>
</dbReference>
<dbReference type="Gene3D" id="3.30.1120.10">
    <property type="match status" value="1"/>
</dbReference>
<organism evidence="8 9">
    <name type="scientific">Bradyrhizobium elkanii</name>
    <dbReference type="NCBI Taxonomy" id="29448"/>
    <lineage>
        <taxon>Bacteria</taxon>
        <taxon>Pseudomonadati</taxon>
        <taxon>Pseudomonadota</taxon>
        <taxon>Alphaproteobacteria</taxon>
        <taxon>Hyphomicrobiales</taxon>
        <taxon>Nitrobacteraceae</taxon>
        <taxon>Bradyrhizobium</taxon>
    </lineage>
</organism>
<dbReference type="EMBL" id="SZZP01000004">
    <property type="protein sequence ID" value="TKV82238.1"/>
    <property type="molecule type" value="Genomic_DNA"/>
</dbReference>
<keyword evidence="5" id="KW-0378">Hydrolase</keyword>
<dbReference type="InterPro" id="IPR017850">
    <property type="entry name" value="Alkaline_phosphatase_core_sf"/>
</dbReference>
<protein>
    <submittedName>
        <fullName evidence="8">Arylsulfatase</fullName>
    </submittedName>
</protein>
<dbReference type="Pfam" id="PF00884">
    <property type="entry name" value="Sulfatase"/>
    <property type="match status" value="1"/>
</dbReference>